<dbReference type="EMBL" id="HG719426">
    <property type="protein sequence ID" value="CDJ57953.1"/>
    <property type="molecule type" value="Genomic_DNA"/>
</dbReference>
<name>U6M4E3_EIMMA</name>
<dbReference type="Pfam" id="PF11054">
    <property type="entry name" value="Surface_antigen"/>
    <property type="match status" value="1"/>
</dbReference>
<evidence type="ECO:0000313" key="2">
    <source>
        <dbReference type="EMBL" id="CDJ57953.1"/>
    </source>
</evidence>
<evidence type="ECO:0000256" key="1">
    <source>
        <dbReference type="SAM" id="SignalP"/>
    </source>
</evidence>
<dbReference type="InterPro" id="IPR021288">
    <property type="entry name" value="Surface_antigen"/>
</dbReference>
<gene>
    <name evidence="2" type="ORF">EMWEY_00012810</name>
</gene>
<proteinExistence type="predicted"/>
<dbReference type="OMA" id="MMVIESE"/>
<feature type="chain" id="PRO_5004675619" evidence="1">
    <location>
        <begin position="26"/>
        <end position="251"/>
    </location>
</feature>
<protein>
    <submittedName>
        <fullName evidence="2">SAG family member</fullName>
    </submittedName>
</protein>
<feature type="signal peptide" evidence="1">
    <location>
        <begin position="1"/>
        <end position="25"/>
    </location>
</feature>
<dbReference type="VEuPathDB" id="ToxoDB:EMWEY_00012810"/>
<sequence length="251" mass="26539">MAHVKLLPLLGAALFVLGNSAQGNAASPGQGTSTAYSVTLEQDGVCLSDIDGVREKAGFGKFARPTEPTKQLPTNDNTGKQWDRFCQDVLADKGSKTSVSSGDDGATSAMYSMMVLSSSKVDCSAVVDHWKAANKNFTGIPPAPEKSSGLYENADNVMFISLFTPSAGATADCRVVTCTETTTVTETQKKTERKGYAFLCMTTPNILGDGTKQPFTKDEWEKISAVFKASAQAVVPSVFFVLLVALGGILL</sequence>
<keyword evidence="1" id="KW-0732">Signal</keyword>
<accession>U6M4E3</accession>
<reference evidence="2" key="2">
    <citation type="submission" date="2013-10" db="EMBL/GenBank/DDBJ databases">
        <authorList>
            <person name="Aslett M."/>
        </authorList>
    </citation>
    <scope>NUCLEOTIDE SEQUENCE [LARGE SCALE GENOMIC DNA]</scope>
    <source>
        <strain evidence="2">Weybridge</strain>
    </source>
</reference>
<dbReference type="Proteomes" id="UP000030763">
    <property type="component" value="Unassembled WGS sequence"/>
</dbReference>
<evidence type="ECO:0000313" key="3">
    <source>
        <dbReference type="Proteomes" id="UP000030763"/>
    </source>
</evidence>
<reference evidence="2" key="1">
    <citation type="submission" date="2013-10" db="EMBL/GenBank/DDBJ databases">
        <title>Genomic analysis of the causative agents of coccidiosis in chickens.</title>
        <authorList>
            <person name="Reid A.J."/>
            <person name="Blake D."/>
            <person name="Billington K."/>
            <person name="Browne H."/>
            <person name="Dunn M."/>
            <person name="Hung S."/>
            <person name="Kawahara F."/>
            <person name="Miranda-Saavedra D."/>
            <person name="Mourier T."/>
            <person name="Nagra H."/>
            <person name="Otto T.D."/>
            <person name="Rawlings N."/>
            <person name="Sanchez A."/>
            <person name="Sanders M."/>
            <person name="Subramaniam C."/>
            <person name="Tay Y."/>
            <person name="Dear P."/>
            <person name="Doerig C."/>
            <person name="Gruber A."/>
            <person name="Parkinson J."/>
            <person name="Shirley M."/>
            <person name="Wan K.L."/>
            <person name="Berriman M."/>
            <person name="Tomley F."/>
            <person name="Pain A."/>
        </authorList>
    </citation>
    <scope>NUCLEOTIDE SEQUENCE [LARGE SCALE GENOMIC DNA]</scope>
    <source>
        <strain evidence="2">Weybridge</strain>
    </source>
</reference>
<dbReference type="RefSeq" id="XP_013334601.1">
    <property type="nucleotide sequence ID" value="XM_013479147.1"/>
</dbReference>
<dbReference type="GeneID" id="25335267"/>
<organism evidence="2 3">
    <name type="scientific">Eimeria maxima</name>
    <name type="common">Coccidian parasite</name>
    <dbReference type="NCBI Taxonomy" id="5804"/>
    <lineage>
        <taxon>Eukaryota</taxon>
        <taxon>Sar</taxon>
        <taxon>Alveolata</taxon>
        <taxon>Apicomplexa</taxon>
        <taxon>Conoidasida</taxon>
        <taxon>Coccidia</taxon>
        <taxon>Eucoccidiorida</taxon>
        <taxon>Eimeriorina</taxon>
        <taxon>Eimeriidae</taxon>
        <taxon>Eimeria</taxon>
    </lineage>
</organism>
<dbReference type="AlphaFoldDB" id="U6M4E3"/>
<keyword evidence="3" id="KW-1185">Reference proteome</keyword>
<dbReference type="OrthoDB" id="347142at2759"/>